<gene>
    <name evidence="2" type="ORF">BO85DRAFT_280416</name>
</gene>
<keyword evidence="1" id="KW-0812">Transmembrane</keyword>
<keyword evidence="1" id="KW-0472">Membrane</keyword>
<feature type="transmembrane region" description="Helical" evidence="1">
    <location>
        <begin position="7"/>
        <end position="29"/>
    </location>
</feature>
<evidence type="ECO:0000313" key="2">
    <source>
        <dbReference type="EMBL" id="RAH58715.1"/>
    </source>
</evidence>
<proteinExistence type="predicted"/>
<feature type="transmembrane region" description="Helical" evidence="1">
    <location>
        <begin position="79"/>
        <end position="98"/>
    </location>
</feature>
<keyword evidence="3" id="KW-1185">Reference proteome</keyword>
<dbReference type="RefSeq" id="XP_025516637.1">
    <property type="nucleotide sequence ID" value="XM_025655190.1"/>
</dbReference>
<dbReference type="AlphaFoldDB" id="A0A8G1VNF0"/>
<name>A0A8G1VNF0_9EURO</name>
<accession>A0A8G1VNF0</accession>
<feature type="transmembrane region" description="Helical" evidence="1">
    <location>
        <begin position="105"/>
        <end position="127"/>
    </location>
</feature>
<sequence>MNVRFPLCSSILFVIIIISFWKIDFFLTISRSLKGRERSLSIDLCINIARWTARYTPFCRVFRRCDIIVPPNVSARFPFFPLPLFHFGLSLVLFPLFCTQQRRAISISILVCLVFLPSCIHLNYWVILFDSGILVSENKPSFFTSSVVSIL</sequence>
<reference evidence="2 3" key="1">
    <citation type="submission" date="2018-02" db="EMBL/GenBank/DDBJ databases">
        <title>The genomes of Aspergillus section Nigri reveals drivers in fungal speciation.</title>
        <authorList>
            <consortium name="DOE Joint Genome Institute"/>
            <person name="Vesth T.C."/>
            <person name="Nybo J."/>
            <person name="Theobald S."/>
            <person name="Brandl J."/>
            <person name="Frisvad J.C."/>
            <person name="Nielsen K.F."/>
            <person name="Lyhne E.K."/>
            <person name="Kogle M.E."/>
            <person name="Kuo A."/>
            <person name="Riley R."/>
            <person name="Clum A."/>
            <person name="Nolan M."/>
            <person name="Lipzen A."/>
            <person name="Salamov A."/>
            <person name="Henrissat B."/>
            <person name="Wiebenga A."/>
            <person name="De vries R.P."/>
            <person name="Grigoriev I.V."/>
            <person name="Mortensen U.H."/>
            <person name="Andersen M.R."/>
            <person name="Baker S.E."/>
        </authorList>
    </citation>
    <scope>NUCLEOTIDE SEQUENCE [LARGE SCALE GENOMIC DNA]</scope>
    <source>
        <strain evidence="2 3">CBS 112811</strain>
    </source>
</reference>
<evidence type="ECO:0000256" key="1">
    <source>
        <dbReference type="SAM" id="Phobius"/>
    </source>
</evidence>
<protein>
    <submittedName>
        <fullName evidence="2">Uncharacterized protein</fullName>
    </submittedName>
</protein>
<organism evidence="2 3">
    <name type="scientific">Aspergillus piperis CBS 112811</name>
    <dbReference type="NCBI Taxonomy" id="1448313"/>
    <lineage>
        <taxon>Eukaryota</taxon>
        <taxon>Fungi</taxon>
        <taxon>Dikarya</taxon>
        <taxon>Ascomycota</taxon>
        <taxon>Pezizomycotina</taxon>
        <taxon>Eurotiomycetes</taxon>
        <taxon>Eurotiomycetidae</taxon>
        <taxon>Eurotiales</taxon>
        <taxon>Aspergillaceae</taxon>
        <taxon>Aspergillus</taxon>
        <taxon>Aspergillus subgen. Circumdati</taxon>
    </lineage>
</organism>
<keyword evidence="1" id="KW-1133">Transmembrane helix</keyword>
<dbReference type="EMBL" id="KZ825060">
    <property type="protein sequence ID" value="RAH58715.1"/>
    <property type="molecule type" value="Genomic_DNA"/>
</dbReference>
<dbReference type="GeneID" id="37158592"/>
<dbReference type="Proteomes" id="UP000249526">
    <property type="component" value="Unassembled WGS sequence"/>
</dbReference>
<evidence type="ECO:0000313" key="3">
    <source>
        <dbReference type="Proteomes" id="UP000249526"/>
    </source>
</evidence>